<proteinExistence type="predicted"/>
<name>F0R535_PHOSB</name>
<reference evidence="1 2" key="1">
    <citation type="journal article" date="2011" name="Stand. Genomic Sci.">
        <title>Complete genome sequence of Bacteroides salanitronis type strain (BL78).</title>
        <authorList>
            <person name="Gronow S."/>
            <person name="Held B."/>
            <person name="Lucas S."/>
            <person name="Lapidus A."/>
            <person name="Del Rio T.G."/>
            <person name="Nolan M."/>
            <person name="Tice H."/>
            <person name="Deshpande S."/>
            <person name="Cheng J.F."/>
            <person name="Pitluck S."/>
            <person name="Liolios K."/>
            <person name="Pagani I."/>
            <person name="Ivanova N."/>
            <person name="Mavromatis K."/>
            <person name="Pati A."/>
            <person name="Tapia R."/>
            <person name="Han C."/>
            <person name="Goodwin L."/>
            <person name="Chen A."/>
            <person name="Palaniappan K."/>
            <person name="Land M."/>
            <person name="Hauser L."/>
            <person name="Chang Y.J."/>
            <person name="Jeffries C.D."/>
            <person name="Brambilla E.M."/>
            <person name="Rohde M."/>
            <person name="Goker M."/>
            <person name="Detter J.C."/>
            <person name="Woyke T."/>
            <person name="Bristow J."/>
            <person name="Markowitz V."/>
            <person name="Hugenholtz P."/>
            <person name="Kyrpides N.C."/>
            <person name="Klenk H.P."/>
            <person name="Eisen J.A."/>
        </authorList>
    </citation>
    <scope>NUCLEOTIDE SEQUENCE [LARGE SCALE GENOMIC DNA]</scope>
    <source>
        <strain evidence="1 2">DSM 18170</strain>
    </source>
</reference>
<dbReference type="HOGENOM" id="CLU_757912_0_0_10"/>
<dbReference type="KEGG" id="bsa:Bacsa_3263"/>
<protein>
    <recommendedName>
        <fullName evidence="3">Major fimbrial subunit protein N-terminal domain-containing protein</fullName>
    </recommendedName>
</protein>
<evidence type="ECO:0000313" key="1">
    <source>
        <dbReference type="EMBL" id="ADY37789.1"/>
    </source>
</evidence>
<gene>
    <name evidence="1" type="ordered locus">Bacsa_3263</name>
</gene>
<accession>F0R535</accession>
<evidence type="ECO:0008006" key="3">
    <source>
        <dbReference type="Google" id="ProtNLM"/>
    </source>
</evidence>
<evidence type="ECO:0000313" key="2">
    <source>
        <dbReference type="Proteomes" id="UP000007486"/>
    </source>
</evidence>
<dbReference type="STRING" id="667015.Bacsa_3263"/>
<dbReference type="EMBL" id="CP002530">
    <property type="protein sequence ID" value="ADY37789.1"/>
    <property type="molecule type" value="Genomic_DNA"/>
</dbReference>
<dbReference type="eggNOG" id="ENOG5030YHZ">
    <property type="taxonomic scope" value="Bacteria"/>
</dbReference>
<dbReference type="Proteomes" id="UP000007486">
    <property type="component" value="Chromosome"/>
</dbReference>
<keyword evidence="2" id="KW-1185">Reference proteome</keyword>
<sequence length="365" mass="39678">MLLLVALLSACREDDAGTPQTKVRTISLNFPAIQPYTASRADDVNAVTNESTFHTADIWVFDSNTDDNATAAAYKHIEDAERYTTAGGELRIELTIPEEITTVDIYVITNSSATGLDANSTRSELQAATFNSKPDNETSSDLENKGLLMSRIITGIPVEDLSGGYDANTQLPLERGVAKIACFFAKESESTQAEITNITVSGATNMGSVFPAAVTYNARTSRPDAANVPTEAETMSGFSILPTPLSVSAVLDEGESLARGDDEDAQEYVDRLENTIHADHTNDYYLFEAKSDAITVTISYTVNGEYRESIPVTLNQIDVIRNHYVVITGYIPDQLQSMETDLNILVIPWGIKGNEEGIIEVPPFI</sequence>
<organism evidence="1 2">
    <name type="scientific">Phocaeicola salanitronis (strain DSM 18170 / JCM 13657 / CCUG 60908 / BL78)</name>
    <name type="common">Bacteroides salanitronis</name>
    <dbReference type="NCBI Taxonomy" id="667015"/>
    <lineage>
        <taxon>Bacteria</taxon>
        <taxon>Pseudomonadati</taxon>
        <taxon>Bacteroidota</taxon>
        <taxon>Bacteroidia</taxon>
        <taxon>Bacteroidales</taxon>
        <taxon>Bacteroidaceae</taxon>
        <taxon>Phocaeicola</taxon>
    </lineage>
</organism>
<dbReference type="AlphaFoldDB" id="F0R535"/>